<dbReference type="Gene3D" id="3.60.130.30">
    <property type="match status" value="1"/>
</dbReference>
<accession>A0AAW0ARI9</accession>
<name>A0AAW0ARI9_9AGAR</name>
<evidence type="ECO:0000313" key="2">
    <source>
        <dbReference type="EMBL" id="KAK7015179.1"/>
    </source>
</evidence>
<comment type="caution">
    <text evidence="2">The sequence shown here is derived from an EMBL/GenBank/DDBJ whole genome shotgun (WGS) entry which is preliminary data.</text>
</comment>
<dbReference type="EMBL" id="JAYKXP010000327">
    <property type="protein sequence ID" value="KAK7015179.1"/>
    <property type="molecule type" value="Genomic_DNA"/>
</dbReference>
<feature type="compositionally biased region" description="Basic and acidic residues" evidence="1">
    <location>
        <begin position="112"/>
        <end position="124"/>
    </location>
</feature>
<reference evidence="2 3" key="1">
    <citation type="submission" date="2024-01" db="EMBL/GenBank/DDBJ databases">
        <title>A draft genome for a cacao thread blight-causing isolate of Paramarasmius palmivorus.</title>
        <authorList>
            <person name="Baruah I.K."/>
            <person name="Bukari Y."/>
            <person name="Amoako-Attah I."/>
            <person name="Meinhardt L.W."/>
            <person name="Bailey B.A."/>
            <person name="Cohen S.P."/>
        </authorList>
    </citation>
    <scope>NUCLEOTIDE SEQUENCE [LARGE SCALE GENOMIC DNA]</scope>
    <source>
        <strain evidence="2 3">GH-12</strain>
    </source>
</reference>
<evidence type="ECO:0008006" key="4">
    <source>
        <dbReference type="Google" id="ProtNLM"/>
    </source>
</evidence>
<gene>
    <name evidence="2" type="ORF">VNI00_019173</name>
</gene>
<organism evidence="2 3">
    <name type="scientific">Paramarasmius palmivorus</name>
    <dbReference type="NCBI Taxonomy" id="297713"/>
    <lineage>
        <taxon>Eukaryota</taxon>
        <taxon>Fungi</taxon>
        <taxon>Dikarya</taxon>
        <taxon>Basidiomycota</taxon>
        <taxon>Agaricomycotina</taxon>
        <taxon>Agaricomycetes</taxon>
        <taxon>Agaricomycetidae</taxon>
        <taxon>Agaricales</taxon>
        <taxon>Marasmiineae</taxon>
        <taxon>Marasmiaceae</taxon>
        <taxon>Paramarasmius</taxon>
    </lineage>
</organism>
<proteinExistence type="predicted"/>
<keyword evidence="3" id="KW-1185">Reference proteome</keyword>
<evidence type="ECO:0000256" key="1">
    <source>
        <dbReference type="SAM" id="MobiDB-lite"/>
    </source>
</evidence>
<feature type="compositionally biased region" description="Basic residues" evidence="1">
    <location>
        <begin position="101"/>
        <end position="111"/>
    </location>
</feature>
<protein>
    <recommendedName>
        <fullName evidence="4">Fe2OG dioxygenase domain-containing protein</fullName>
    </recommendedName>
</protein>
<sequence length="509" mass="57498">MIWARKPIKRPASNYAAFAFAKAQLLASNLRAMRFRSFDLKAALQSENACRAEKESVGDYLDEELVLEHEISLESSGPHVLKVSESSAQAEPGSSPPHLTARQRRNRRKTELKRERRREGARQRDEHVEIAGYALACAQEARPYSLDDFDAASLPISNPGWVGKGDLPKEDLSSIKNLRLFNWKGRDTVAFLDRKDRLWALLGAPPPRAKDWEEVNDGLVEAFQKYDQSSTFSKEDMQNRRSGGEYGLRDEGISFAGGKTRPGNIAVRGIKNRAALKAFSENRYLGRVLGHTGRLYCTFANKLARESRRVFGELQDKFPEIRLPSHPSIGGNYWAARCLNSAGRAKSARVITKAHADYGNWAPNWCCVTAVGKFDPDKGGHLVFWNVGLAIRFPPGCSVLFPSALVTHSNMPIQPGETRYSIVQYSPGGLFRWVYNGHMTDEDFFSSASEEDLRRWSEDKAGRWKDGLRLFTKWQELLKGDYKGEELGDLSELSELEEDLERPAKRRRK</sequence>
<dbReference type="AlphaFoldDB" id="A0AAW0ARI9"/>
<feature type="region of interest" description="Disordered" evidence="1">
    <location>
        <begin position="78"/>
        <end position="124"/>
    </location>
</feature>
<evidence type="ECO:0000313" key="3">
    <source>
        <dbReference type="Proteomes" id="UP001383192"/>
    </source>
</evidence>
<dbReference type="Proteomes" id="UP001383192">
    <property type="component" value="Unassembled WGS sequence"/>
</dbReference>